<dbReference type="AlphaFoldDB" id="A0A561B2K6"/>
<organism evidence="2 3">
    <name type="scientific">Kribbella amoyensis</name>
    <dbReference type="NCBI Taxonomy" id="996641"/>
    <lineage>
        <taxon>Bacteria</taxon>
        <taxon>Bacillati</taxon>
        <taxon>Actinomycetota</taxon>
        <taxon>Actinomycetes</taxon>
        <taxon>Propionibacteriales</taxon>
        <taxon>Kribbellaceae</taxon>
        <taxon>Kribbella</taxon>
    </lineage>
</organism>
<reference evidence="2 3" key="1">
    <citation type="submission" date="2019-06" db="EMBL/GenBank/DDBJ databases">
        <title>Sequencing the genomes of 1000 actinobacteria strains.</title>
        <authorList>
            <person name="Klenk H.-P."/>
        </authorList>
    </citation>
    <scope>NUCLEOTIDE SEQUENCE [LARGE SCALE GENOMIC DNA]</scope>
    <source>
        <strain evidence="2 3">DSM 24683</strain>
    </source>
</reference>
<feature type="transmembrane region" description="Helical" evidence="1">
    <location>
        <begin position="27"/>
        <end position="46"/>
    </location>
</feature>
<name>A0A561B2K6_9ACTN</name>
<dbReference type="EMBL" id="VIVK01000003">
    <property type="protein sequence ID" value="TWD73091.1"/>
    <property type="molecule type" value="Genomic_DNA"/>
</dbReference>
<keyword evidence="1" id="KW-0812">Transmembrane</keyword>
<evidence type="ECO:0000313" key="2">
    <source>
        <dbReference type="EMBL" id="TWD73091.1"/>
    </source>
</evidence>
<proteinExistence type="predicted"/>
<gene>
    <name evidence="2" type="ORF">FB561_6976</name>
</gene>
<comment type="caution">
    <text evidence="2">The sequence shown here is derived from an EMBL/GenBank/DDBJ whole genome shotgun (WGS) entry which is preliminary data.</text>
</comment>
<keyword evidence="3" id="KW-1185">Reference proteome</keyword>
<sequence length="54" mass="5680">MVLVFAPAGGLFGKAVAEAAAGEPWWPWLLAALVWLVLSGLASVAVSHRLGEHR</sequence>
<evidence type="ECO:0000313" key="3">
    <source>
        <dbReference type="Proteomes" id="UP000318380"/>
    </source>
</evidence>
<keyword evidence="1" id="KW-1133">Transmembrane helix</keyword>
<accession>A0A561B2K6</accession>
<protein>
    <submittedName>
        <fullName evidence="2">Uncharacterized protein</fullName>
    </submittedName>
</protein>
<evidence type="ECO:0000256" key="1">
    <source>
        <dbReference type="SAM" id="Phobius"/>
    </source>
</evidence>
<keyword evidence="1" id="KW-0472">Membrane</keyword>
<dbReference type="Proteomes" id="UP000318380">
    <property type="component" value="Unassembled WGS sequence"/>
</dbReference>